<dbReference type="EMBL" id="MDVB01000011">
    <property type="protein sequence ID" value="PIT17736.1"/>
    <property type="molecule type" value="Genomic_DNA"/>
</dbReference>
<dbReference type="Pfam" id="PF00494">
    <property type="entry name" value="SQS_PSY"/>
    <property type="match status" value="1"/>
</dbReference>
<dbReference type="InterPro" id="IPR008949">
    <property type="entry name" value="Isoprenoid_synthase_dom_sf"/>
</dbReference>
<dbReference type="SUPFAM" id="SSF48576">
    <property type="entry name" value="Terpenoid synthases"/>
    <property type="match status" value="1"/>
</dbReference>
<protein>
    <recommendedName>
        <fullName evidence="3">Phytoene synthase</fullName>
    </recommendedName>
</protein>
<dbReference type="Gene3D" id="1.10.600.10">
    <property type="entry name" value="Farnesyl Diphosphate Synthase"/>
    <property type="match status" value="1"/>
</dbReference>
<gene>
    <name evidence="1" type="ORF">BGI32_01940</name>
</gene>
<proteinExistence type="predicted"/>
<evidence type="ECO:0000313" key="2">
    <source>
        <dbReference type="Proteomes" id="UP000231293"/>
    </source>
</evidence>
<comment type="caution">
    <text evidence="1">The sequence shown here is derived from an EMBL/GenBank/DDBJ whole genome shotgun (WGS) entry which is preliminary data.</text>
</comment>
<evidence type="ECO:0008006" key="3">
    <source>
        <dbReference type="Google" id="ProtNLM"/>
    </source>
</evidence>
<dbReference type="AlphaFoldDB" id="A0A2N9WW32"/>
<dbReference type="InterPro" id="IPR002060">
    <property type="entry name" value="Squ/phyt_synthse"/>
</dbReference>
<reference evidence="1 2" key="1">
    <citation type="journal article" date="2017" name="MBio">
        <title>Type VI secretion-mediated competition in the bee gut microbiome.</title>
        <authorList>
            <person name="Steele M.I."/>
            <person name="Kwong W.K."/>
            <person name="Powell J.E."/>
            <person name="Whiteley M."/>
            <person name="Moran N.A."/>
        </authorList>
    </citation>
    <scope>NUCLEOTIDE SEQUENCE [LARGE SCALE GENOMIC DNA]</scope>
    <source>
        <strain evidence="1 2">App2-2</strain>
    </source>
</reference>
<dbReference type="Proteomes" id="UP000231293">
    <property type="component" value="Unassembled WGS sequence"/>
</dbReference>
<accession>A0A2N9WW32</accession>
<dbReference type="GO" id="GO:0016765">
    <property type="term" value="F:transferase activity, transferring alkyl or aryl (other than methyl) groups"/>
    <property type="evidence" value="ECO:0007669"/>
    <property type="project" value="UniProtKB-ARBA"/>
</dbReference>
<dbReference type="PANTHER" id="PTHR31480">
    <property type="entry name" value="BIFUNCTIONAL LYCOPENE CYCLASE/PHYTOENE SYNTHASE"/>
    <property type="match status" value="1"/>
</dbReference>
<sequence>MQPLEYCYQKICHSRNAMAFRFPFLSRAQRQALVVLYALQQELREVVQDCSEANVALTTLNWWQQQISQLYADKAMQEHPLMQALQPLIAEYALPQSELQALIKAHCTELTQARFQDMKQLRQYACQAGMVQGRLGSRVLGFTEQQTLEFAEKAGELCQSVKLFSQIGADARLGRLYIPVAMLQQFNVPAHQILNAHGSAEFMSLLSTWLVELKKQFKSIVALLPQADKYRQRSSLAMLAISSALLEEIEQDGLANVLQYQLIVPRPRQQRLFWKTWLCGFRPV</sequence>
<evidence type="ECO:0000313" key="1">
    <source>
        <dbReference type="EMBL" id="PIT17736.1"/>
    </source>
</evidence>
<name>A0A2N9WW32_9NEIS</name>
<organism evidence="1 2">
    <name type="scientific">Snodgrassella alvi</name>
    <dbReference type="NCBI Taxonomy" id="1196083"/>
    <lineage>
        <taxon>Bacteria</taxon>
        <taxon>Pseudomonadati</taxon>
        <taxon>Pseudomonadota</taxon>
        <taxon>Betaproteobacteria</taxon>
        <taxon>Neisseriales</taxon>
        <taxon>Neisseriaceae</taxon>
        <taxon>Snodgrassella</taxon>
    </lineage>
</organism>